<keyword evidence="3" id="KW-1185">Reference proteome</keyword>
<dbReference type="RefSeq" id="WP_098389101.1">
    <property type="nucleotide sequence ID" value="NZ_LS483464.1"/>
</dbReference>
<dbReference type="Pfam" id="PF02277">
    <property type="entry name" value="DBI_PRT"/>
    <property type="match status" value="1"/>
</dbReference>
<evidence type="ECO:0000313" key="2">
    <source>
        <dbReference type="EMBL" id="PFG28366.1"/>
    </source>
</evidence>
<dbReference type="OrthoDB" id="9781491at2"/>
<dbReference type="Gene3D" id="3.40.50.10210">
    <property type="match status" value="1"/>
</dbReference>
<dbReference type="PANTHER" id="PTHR43463">
    <property type="entry name" value="NICOTINATE-NUCLEOTIDE--DIMETHYLBENZIMIDAZOLE PHOSPHORIBOSYLTRANSFERASE"/>
    <property type="match status" value="1"/>
</dbReference>
<dbReference type="AlphaFoldDB" id="A0A2A9DPU1"/>
<protein>
    <submittedName>
        <fullName evidence="2">Nicotinate-nucleotide-dimethylbenzimidazole phosphoribosyltransferase</fullName>
    </submittedName>
</protein>
<dbReference type="PANTHER" id="PTHR43463:SF1">
    <property type="entry name" value="NICOTINATE-NUCLEOTIDE--DIMETHYLBENZIMIDAZOLE PHOSPHORIBOSYLTRANSFERASE"/>
    <property type="match status" value="1"/>
</dbReference>
<dbReference type="GO" id="GO:0008939">
    <property type="term" value="F:nicotinate-nucleotide-dimethylbenzimidazole phosphoribosyltransferase activity"/>
    <property type="evidence" value="ECO:0007669"/>
    <property type="project" value="InterPro"/>
</dbReference>
<dbReference type="SUPFAM" id="SSF52733">
    <property type="entry name" value="Nicotinate mononucleotide:5,6-dimethylbenzimidazole phosphoribosyltransferase (CobT)"/>
    <property type="match status" value="1"/>
</dbReference>
<dbReference type="InterPro" id="IPR036087">
    <property type="entry name" value="Nict_dMeBzImd_PRibTrfase_sf"/>
</dbReference>
<name>A0A2A9DPU1_9CORY</name>
<evidence type="ECO:0000256" key="1">
    <source>
        <dbReference type="SAM" id="MobiDB-lite"/>
    </source>
</evidence>
<dbReference type="STRING" id="1724.GCA_001044175_01235"/>
<accession>A0A2A9DPU1</accession>
<sequence length="290" mass="30630">MNPTELFAPVEPPHGPTTMRTDIPRDRLGALGQVAEFLSRCGVQRGIPDVGFVGCGVGPARQSLIDASGPISALADVPGVRQYFLPEHAESENTQQSPLDRQTMMAALAEGAQCADALIDSGVDIIIPASVSTRTELPSTAILGTLTSTEPVAVWGFHGVDDEQWAKDIAEIRDLMFRGREHAHAAVNLVASIGDADIARLIGVIVRAAGRRTPILLDTLTTTVAALVGERMAPGTKSWLLAGQLTRMPAHLQALRALNITPVFALNMPLGYGAGALATLPLVRAASHLY</sequence>
<organism evidence="2 3">
    <name type="scientific">Corynebacterium renale</name>
    <dbReference type="NCBI Taxonomy" id="1724"/>
    <lineage>
        <taxon>Bacteria</taxon>
        <taxon>Bacillati</taxon>
        <taxon>Actinomycetota</taxon>
        <taxon>Actinomycetes</taxon>
        <taxon>Mycobacteriales</taxon>
        <taxon>Corynebacteriaceae</taxon>
        <taxon>Corynebacterium</taxon>
    </lineage>
</organism>
<dbReference type="Proteomes" id="UP000221653">
    <property type="component" value="Unassembled WGS sequence"/>
</dbReference>
<feature type="region of interest" description="Disordered" evidence="1">
    <location>
        <begin position="1"/>
        <end position="20"/>
    </location>
</feature>
<proteinExistence type="predicted"/>
<reference evidence="2 3" key="1">
    <citation type="submission" date="2017-10" db="EMBL/GenBank/DDBJ databases">
        <title>Sequencing the genomes of 1000 actinobacteria strains.</title>
        <authorList>
            <person name="Klenk H.-P."/>
        </authorList>
    </citation>
    <scope>NUCLEOTIDE SEQUENCE [LARGE SCALE GENOMIC DNA]</scope>
    <source>
        <strain evidence="2 3">DSM 20688</strain>
    </source>
</reference>
<keyword evidence="2" id="KW-0328">Glycosyltransferase</keyword>
<gene>
    <name evidence="2" type="ORF">ATK06_1476</name>
</gene>
<evidence type="ECO:0000313" key="3">
    <source>
        <dbReference type="Proteomes" id="UP000221653"/>
    </source>
</evidence>
<comment type="caution">
    <text evidence="2">The sequence shown here is derived from an EMBL/GenBank/DDBJ whole genome shotgun (WGS) entry which is preliminary data.</text>
</comment>
<keyword evidence="2" id="KW-0808">Transferase</keyword>
<dbReference type="InterPro" id="IPR003200">
    <property type="entry name" value="Nict_dMeBzImd_PRibTrfase"/>
</dbReference>
<dbReference type="EMBL" id="PDJF01000001">
    <property type="protein sequence ID" value="PFG28366.1"/>
    <property type="molecule type" value="Genomic_DNA"/>
</dbReference>